<organism evidence="6 7">
    <name type="scientific">Candidatus Bilamarchaeum dharawalense</name>
    <dbReference type="NCBI Taxonomy" id="2885759"/>
    <lineage>
        <taxon>Archaea</taxon>
        <taxon>Candidatus Micrarchaeota</taxon>
        <taxon>Candidatus Micrarchaeia</taxon>
        <taxon>Candidatus Anstonellales</taxon>
        <taxon>Candidatus Bilamarchaeaceae</taxon>
        <taxon>Candidatus Bilamarchaeum</taxon>
    </lineage>
</organism>
<dbReference type="Gene3D" id="3.30.70.1170">
    <property type="entry name" value="Sun protein, domain 3"/>
    <property type="match status" value="1"/>
</dbReference>
<keyword evidence="2 6" id="KW-0808">Transferase</keyword>
<evidence type="ECO:0000313" key="7">
    <source>
        <dbReference type="Proteomes" id="UP000789941"/>
    </source>
</evidence>
<evidence type="ECO:0000259" key="5">
    <source>
        <dbReference type="PROSITE" id="PS51686"/>
    </source>
</evidence>
<accession>A0A5E4LNF7</accession>
<protein>
    <submittedName>
        <fullName evidence="6">tRNA (Cytosine(49)-C(5))-methyltransferase</fullName>
        <ecNumber evidence="6">2.1.1.-</ecNumber>
    </submittedName>
</protein>
<dbReference type="AlphaFoldDB" id="A0A5E4LNF7"/>
<dbReference type="InterPro" id="IPR011023">
    <property type="entry name" value="Nop2p"/>
</dbReference>
<name>A0A5E4LNF7_9ARCH</name>
<comment type="caution">
    <text evidence="6">The sequence shown here is derived from an EMBL/GenBank/DDBJ whole genome shotgun (WGS) entry which is preliminary data.</text>
</comment>
<dbReference type="GO" id="GO:0008173">
    <property type="term" value="F:RNA methyltransferase activity"/>
    <property type="evidence" value="ECO:0007669"/>
    <property type="project" value="InterPro"/>
</dbReference>
<sequence>MEDKDFKDWLSSYTDYDKCCSAFQNQKEFFRVNTIKNSVEQFQGNTKLKVKQSEYYNAAFELEEKIQIGKTWEYFLGLIYPQSLSSILVSLAMKPEVDDVVLDVAASPGSKFSHMAMLMKNRGVLVGNDLSPEKISALYATINRLNLLNCIVTMHNGATLNWKSRFTKILLDAPCTALGSGAGASTRWELDHSQKISSLQKRMLFSAFDALRPGGEIVYSTCTYAKEENEEVIANLLNNVHGVKLMEVGLEIPHESGLSEYGNEFKKCYRIYPQHLQSEGFFIARLKKGE</sequence>
<dbReference type="Gene3D" id="3.40.50.150">
    <property type="entry name" value="Vaccinia Virus protein VP39"/>
    <property type="match status" value="1"/>
</dbReference>
<dbReference type="Pfam" id="PF01189">
    <property type="entry name" value="Methyltr_RsmB-F"/>
    <property type="match status" value="1"/>
</dbReference>
<dbReference type="GO" id="GO:0008757">
    <property type="term" value="F:S-adenosylmethionine-dependent methyltransferase activity"/>
    <property type="evidence" value="ECO:0007669"/>
    <property type="project" value="InterPro"/>
</dbReference>
<dbReference type="GO" id="GO:0001510">
    <property type="term" value="P:RNA methylation"/>
    <property type="evidence" value="ECO:0007669"/>
    <property type="project" value="InterPro"/>
</dbReference>
<dbReference type="InterPro" id="IPR001678">
    <property type="entry name" value="MeTrfase_RsmB-F_NOP2_dom"/>
</dbReference>
<dbReference type="PRINTS" id="PR02008">
    <property type="entry name" value="RCMTFAMILY"/>
</dbReference>
<evidence type="ECO:0000313" key="6">
    <source>
        <dbReference type="EMBL" id="VVC02523.1"/>
    </source>
</evidence>
<evidence type="ECO:0000256" key="4">
    <source>
        <dbReference type="ARBA" id="ARBA00022884"/>
    </source>
</evidence>
<dbReference type="PROSITE" id="PS51686">
    <property type="entry name" value="SAM_MT_RSMB_NOP"/>
    <property type="match status" value="1"/>
</dbReference>
<dbReference type="SUPFAM" id="SSF53335">
    <property type="entry name" value="S-adenosyl-L-methionine-dependent methyltransferases"/>
    <property type="match status" value="1"/>
</dbReference>
<dbReference type="InterPro" id="IPR049560">
    <property type="entry name" value="MeTrfase_RsmB-F_NOP2_cat"/>
</dbReference>
<gene>
    <name evidence="6" type="ORF">LFW2832_00050</name>
</gene>
<dbReference type="Proteomes" id="UP000789941">
    <property type="component" value="Unassembled WGS sequence"/>
</dbReference>
<keyword evidence="3" id="KW-0949">S-adenosyl-L-methionine</keyword>
<evidence type="ECO:0000256" key="3">
    <source>
        <dbReference type="ARBA" id="ARBA00022691"/>
    </source>
</evidence>
<proteinExistence type="predicted"/>
<dbReference type="NCBIfam" id="TIGR00446">
    <property type="entry name" value="nop2p"/>
    <property type="match status" value="1"/>
</dbReference>
<evidence type="ECO:0000256" key="1">
    <source>
        <dbReference type="ARBA" id="ARBA00022603"/>
    </source>
</evidence>
<dbReference type="InterPro" id="IPR023267">
    <property type="entry name" value="RCMT"/>
</dbReference>
<dbReference type="GO" id="GO:0003723">
    <property type="term" value="F:RNA binding"/>
    <property type="evidence" value="ECO:0007669"/>
    <property type="project" value="UniProtKB-KW"/>
</dbReference>
<dbReference type="GO" id="GO:0006396">
    <property type="term" value="P:RNA processing"/>
    <property type="evidence" value="ECO:0007669"/>
    <property type="project" value="InterPro"/>
</dbReference>
<dbReference type="EMBL" id="CABMJJ010000001">
    <property type="protein sequence ID" value="VVC02523.1"/>
    <property type="molecule type" value="Genomic_DNA"/>
</dbReference>
<dbReference type="EC" id="2.1.1.-" evidence="6"/>
<dbReference type="InterPro" id="IPR029063">
    <property type="entry name" value="SAM-dependent_MTases_sf"/>
</dbReference>
<reference evidence="6 7" key="1">
    <citation type="submission" date="2019-08" db="EMBL/GenBank/DDBJ databases">
        <authorList>
            <person name="Vazquez-Campos X."/>
        </authorList>
    </citation>
    <scope>NUCLEOTIDE SEQUENCE [LARGE SCALE GENOMIC DNA]</scope>
    <source>
        <strain evidence="6">LFW-283_2</strain>
    </source>
</reference>
<dbReference type="PANTHER" id="PTHR22807:SF30">
    <property type="entry name" value="28S RRNA (CYTOSINE(4447)-C(5))-METHYLTRANSFERASE-RELATED"/>
    <property type="match status" value="1"/>
</dbReference>
<keyword evidence="4" id="KW-0694">RNA-binding</keyword>
<keyword evidence="1 6" id="KW-0489">Methyltransferase</keyword>
<feature type="domain" description="SAM-dependent MTase RsmB/NOP-type" evidence="5">
    <location>
        <begin position="1"/>
        <end position="289"/>
    </location>
</feature>
<evidence type="ECO:0000256" key="2">
    <source>
        <dbReference type="ARBA" id="ARBA00022679"/>
    </source>
</evidence>
<dbReference type="PANTHER" id="PTHR22807">
    <property type="entry name" value="NOP2 YEAST -RELATED NOL1/NOP2/FMU SUN DOMAIN-CONTAINING"/>
    <property type="match status" value="1"/>
</dbReference>